<sequence>MAQCEEWISDIQQYSSDKRVGRTMSHHAAALKRHTAQLREELLKLPCPDGLEPDGEEFSEKSSALSKDLPNQEAEKQSDAQCQDSQCSDGQL</sequence>
<evidence type="ECO:0000313" key="1">
    <source>
        <dbReference type="EMBL" id="MCI4382233.1"/>
    </source>
</evidence>
<name>A0ACC5WU66_PANGG</name>
<comment type="caution">
    <text evidence="1">The sequence shown here is derived from an EMBL/GenBank/DDBJ whole genome shotgun (WGS) entry which is preliminary data.</text>
</comment>
<keyword evidence="2" id="KW-1185">Reference proteome</keyword>
<dbReference type="Proteomes" id="UP000829447">
    <property type="component" value="Linkage Group LG10"/>
</dbReference>
<gene>
    <name evidence="1" type="ORF">PGIGA_G00012630</name>
</gene>
<proteinExistence type="predicted"/>
<protein>
    <submittedName>
        <fullName evidence="1">Uncharacterized protein</fullName>
    </submittedName>
</protein>
<organism evidence="1 2">
    <name type="scientific">Pangasianodon gigas</name>
    <name type="common">Mekong giant catfish</name>
    <name type="synonym">Pangasius gigas</name>
    <dbReference type="NCBI Taxonomy" id="30993"/>
    <lineage>
        <taxon>Eukaryota</taxon>
        <taxon>Metazoa</taxon>
        <taxon>Chordata</taxon>
        <taxon>Craniata</taxon>
        <taxon>Vertebrata</taxon>
        <taxon>Euteleostomi</taxon>
        <taxon>Actinopterygii</taxon>
        <taxon>Neopterygii</taxon>
        <taxon>Teleostei</taxon>
        <taxon>Ostariophysi</taxon>
        <taxon>Siluriformes</taxon>
        <taxon>Pangasiidae</taxon>
        <taxon>Pangasianodon</taxon>
    </lineage>
</organism>
<reference evidence="1 2" key="1">
    <citation type="journal article" date="2022" name="bioRxiv">
        <title>An ancient truncated duplication of the anti-Mullerian hormone receptor type 2 gene is a potential conserved master sex determinant in the Pangasiidae catfish family.</title>
        <authorList>
            <person name="Wen M."/>
            <person name="Pan Q."/>
            <person name="Jouanno E."/>
            <person name="Montfort J."/>
            <person name="Zahm M."/>
            <person name="Cabau C."/>
            <person name="Klopp C."/>
            <person name="Iampietro C."/>
            <person name="Roques C."/>
            <person name="Bouchez O."/>
            <person name="Castinel A."/>
            <person name="Donnadieu C."/>
            <person name="Parrinello H."/>
            <person name="Poncet C."/>
            <person name="Belmonte E."/>
            <person name="Gautier V."/>
            <person name="Avarre J.-C."/>
            <person name="Dugue R."/>
            <person name="Gustiano R."/>
            <person name="Ha T.T.T."/>
            <person name="Campet M."/>
            <person name="Sriphairoj K."/>
            <person name="Ribolli J."/>
            <person name="de Almeida F.L."/>
            <person name="Desvignes T."/>
            <person name="Postlethwait J.H."/>
            <person name="Bucao C.F."/>
            <person name="Robinson-Rechavi M."/>
            <person name="Bobe J."/>
            <person name="Herpin A."/>
            <person name="Guiguen Y."/>
        </authorList>
    </citation>
    <scope>NUCLEOTIDE SEQUENCE [LARGE SCALE GENOMIC DNA]</scope>
    <source>
        <strain evidence="1">YG-Dec2019</strain>
    </source>
</reference>
<dbReference type="EMBL" id="CM040463">
    <property type="protein sequence ID" value="MCI4382233.1"/>
    <property type="molecule type" value="Genomic_DNA"/>
</dbReference>
<accession>A0ACC5WU66</accession>
<evidence type="ECO:0000313" key="2">
    <source>
        <dbReference type="Proteomes" id="UP000829447"/>
    </source>
</evidence>